<keyword evidence="4" id="KW-1185">Reference proteome</keyword>
<evidence type="ECO:0000259" key="1">
    <source>
        <dbReference type="PROSITE" id="PS51186"/>
    </source>
</evidence>
<evidence type="ECO:0000313" key="4">
    <source>
        <dbReference type="Proteomes" id="UP000054524"/>
    </source>
</evidence>
<dbReference type="PANTHER" id="PTHR42919:SF40">
    <property type="entry name" value="FAMILY ACETYLTRANSFERASE, PUTATIVE-RELATED"/>
    <property type="match status" value="1"/>
</dbReference>
<dbReference type="GO" id="GO:0016747">
    <property type="term" value="F:acyltransferase activity, transferring groups other than amino-acyl groups"/>
    <property type="evidence" value="ECO:0007669"/>
    <property type="project" value="InterPro"/>
</dbReference>
<accession>A0A086J0P8</accession>
<reference evidence="2" key="1">
    <citation type="submission" date="2011-03" db="EMBL/GenBank/DDBJ databases">
        <title>The Genome Sequence of Nematocida sp1 strain ERTm2.</title>
        <authorList>
            <consortium name="The Broad Institute Genome Sequencing Platform"/>
            <consortium name="The Broad Institute Genome Sequencing Center for Infectious Disease"/>
            <person name="Cuomo C."/>
            <person name="Troemel E."/>
            <person name="Young S.K."/>
            <person name="Zeng Q."/>
            <person name="Gargeya S."/>
            <person name="Fitzgerald M."/>
            <person name="Haas B."/>
            <person name="Abouelleil A."/>
            <person name="Alvarado L."/>
            <person name="Arachchi H.M."/>
            <person name="Berlin A."/>
            <person name="Brown A."/>
            <person name="Chapman S.B."/>
            <person name="Chen Z."/>
            <person name="Dunbar C."/>
            <person name="Freedman E."/>
            <person name="Gearin G."/>
            <person name="Gellesch M."/>
            <person name="Goldberg J."/>
            <person name="Griggs A."/>
            <person name="Gujja S."/>
            <person name="Heilman E.R."/>
            <person name="Heiman D."/>
            <person name="Howarth C."/>
            <person name="Larson L."/>
            <person name="Lui A."/>
            <person name="MacDonald P.J.P."/>
            <person name="Mehta T."/>
            <person name="Montmayeur A."/>
            <person name="Murphy C."/>
            <person name="Neiman D."/>
            <person name="Pearson M."/>
            <person name="Priest M."/>
            <person name="Roberts A."/>
            <person name="Saif S."/>
            <person name="Shea T."/>
            <person name="Shenoy N."/>
            <person name="Sisk P."/>
            <person name="Stolte C."/>
            <person name="Sykes S."/>
            <person name="White J."/>
            <person name="Yandava C."/>
            <person name="Wortman J."/>
            <person name="Nusbaum C."/>
            <person name="Birren B."/>
        </authorList>
    </citation>
    <scope>NUCLEOTIDE SEQUENCE</scope>
    <source>
        <strain evidence="2">ERTm2</strain>
    </source>
</reference>
<organism evidence="2">
    <name type="scientific">Nematocida ausubeli (strain ATCC PRA-371 / ERTm2)</name>
    <name type="common">Nematode killer fungus</name>
    <dbReference type="NCBI Taxonomy" id="1913371"/>
    <lineage>
        <taxon>Eukaryota</taxon>
        <taxon>Fungi</taxon>
        <taxon>Fungi incertae sedis</taxon>
        <taxon>Microsporidia</taxon>
        <taxon>Nematocida</taxon>
    </lineage>
</organism>
<protein>
    <recommendedName>
        <fullName evidence="1">N-acetyltransferase domain-containing protein</fullName>
    </recommendedName>
</protein>
<dbReference type="Gene3D" id="3.40.630.30">
    <property type="match status" value="1"/>
</dbReference>
<dbReference type="Proteomes" id="UP000005622">
    <property type="component" value="Unassembled WGS sequence"/>
</dbReference>
<dbReference type="PANTHER" id="PTHR42919">
    <property type="entry name" value="N-ALPHA-ACETYLTRANSFERASE"/>
    <property type="match status" value="1"/>
</dbReference>
<accession>H8ZEE0</accession>
<evidence type="ECO:0000313" key="2">
    <source>
        <dbReference type="EMBL" id="EHY64905.1"/>
    </source>
</evidence>
<dbReference type="STRING" id="944018.H8ZEE0"/>
<dbReference type="Pfam" id="PF00583">
    <property type="entry name" value="Acetyltransf_1"/>
    <property type="match status" value="1"/>
</dbReference>
<dbReference type="InterPro" id="IPR016181">
    <property type="entry name" value="Acyl_CoA_acyltransferase"/>
</dbReference>
<sequence length="195" mass="22266">MADMHSKKKTAAPEHLQNEPYIVPADPDKMDEIKAIILQIFPVVYNHDFYAKLFSKNTFLQLLCNSATHEIVGLFALRLSNSNTMDLSGSPHSAIPNCECSGMNKFEEDKFMYVILIGIIEKYQGHGYGKMLLKEIDSISVAYGIPHIFLHVQTSNLRAIEFYYKSGFKLAKLITNYYTNVYPKDAFLLRKCLLQ</sequence>
<dbReference type="AlphaFoldDB" id="H8ZEE0"/>
<dbReference type="EMBL" id="AKIJ01000004">
    <property type="protein sequence ID" value="KFG25716.1"/>
    <property type="molecule type" value="Genomic_DNA"/>
</dbReference>
<dbReference type="CDD" id="cd04301">
    <property type="entry name" value="NAT_SF"/>
    <property type="match status" value="1"/>
</dbReference>
<dbReference type="SUPFAM" id="SSF55729">
    <property type="entry name" value="Acyl-CoA N-acyltransferases (Nat)"/>
    <property type="match status" value="1"/>
</dbReference>
<evidence type="ECO:0000313" key="3">
    <source>
        <dbReference type="EMBL" id="KFG25716.1"/>
    </source>
</evidence>
<dbReference type="InterPro" id="IPR051556">
    <property type="entry name" value="N-term/lysine_N-AcTrnsfr"/>
</dbReference>
<name>H8ZEE0_NEMA1</name>
<gene>
    <name evidence="2" type="ORF">NERG_01961</name>
    <name evidence="3" type="ORF">NESG_01697</name>
</gene>
<proteinExistence type="predicted"/>
<dbReference type="InterPro" id="IPR000182">
    <property type="entry name" value="GNAT_dom"/>
</dbReference>
<feature type="domain" description="N-acetyltransferase" evidence="1">
    <location>
        <begin position="20"/>
        <end position="194"/>
    </location>
</feature>
<dbReference type="HOGENOM" id="CLU_013985_5_3_1"/>
<reference evidence="3 4" key="3">
    <citation type="journal article" date="2014" name="Genome Announc.">
        <title>Genome Sequence of the Microsporidian Species Nematocida sp1 Strain ERTm6 (ATCC PRA-372).</title>
        <authorList>
            <person name="Bakowski M.A."/>
            <person name="Priest M."/>
            <person name="Young S."/>
            <person name="Cuomo C.A."/>
            <person name="Troemel E.R."/>
        </authorList>
    </citation>
    <scope>NUCLEOTIDE SEQUENCE [LARGE SCALE GENOMIC DNA]</scope>
    <source>
        <strain evidence="3 4">ERTm6</strain>
    </source>
</reference>
<dbReference type="Proteomes" id="UP000054524">
    <property type="component" value="Unassembled WGS sequence"/>
</dbReference>
<dbReference type="EMBL" id="JH604637">
    <property type="protein sequence ID" value="EHY64905.1"/>
    <property type="molecule type" value="Genomic_DNA"/>
</dbReference>
<dbReference type="PROSITE" id="PS51186">
    <property type="entry name" value="GNAT"/>
    <property type="match status" value="1"/>
</dbReference>
<reference evidence="3" key="2">
    <citation type="submission" date="2012-10" db="EMBL/GenBank/DDBJ databases">
        <authorList>
            <consortium name="The Broad Institute Genome Sequencing Platform"/>
            <consortium name="The Broad Institute Genome Sequencing Center for Infectious Disease"/>
            <person name="Cuomo C."/>
            <person name="Troemel E."/>
            <person name="Walker B."/>
            <person name="Young S.K."/>
            <person name="Zeng Q."/>
            <person name="Gargeya S."/>
            <person name="Fitzgerald M."/>
            <person name="Haas B."/>
            <person name="Abouelleil A."/>
            <person name="Alvarado L."/>
            <person name="Arachchi H.M."/>
            <person name="Berlin A.M."/>
            <person name="Chapman S.B."/>
            <person name="Goldberg J."/>
            <person name="Griggs A."/>
            <person name="Gujja S."/>
            <person name="Hansen M."/>
            <person name="Howarth C."/>
            <person name="Imamovic A."/>
            <person name="Larimer J."/>
            <person name="McCowan C."/>
            <person name="Murphy C."/>
            <person name="Neiman D."/>
            <person name="Pearson M."/>
            <person name="Priest M."/>
            <person name="Roberts A."/>
            <person name="Saif S."/>
            <person name="Shea T."/>
            <person name="Sisk P."/>
            <person name="Sykes S."/>
            <person name="Wortman J."/>
            <person name="Nusbaum C."/>
            <person name="Birren B."/>
        </authorList>
    </citation>
    <scope>NUCLEOTIDE SEQUENCE</scope>
    <source>
        <strain evidence="3">ERTm6</strain>
    </source>
</reference>